<dbReference type="EMBL" id="JACHGF010000001">
    <property type="protein sequence ID" value="MBB5282495.1"/>
    <property type="molecule type" value="Genomic_DNA"/>
</dbReference>
<dbReference type="InterPro" id="IPR004360">
    <property type="entry name" value="Glyas_Fos-R_dOase_dom"/>
</dbReference>
<dbReference type="AlphaFoldDB" id="A0A840THR8"/>
<sequence>MILKLIVIRTNNLERLAKFYQGLGLSLEYHKHGKSPFHYSGIIGETVLEIYPLAKGQEYVDSHFRIGLGLDNFDEIIANFKEDNRTFIMDPTDTDFGLMAIVLDPDNRKVELYKTH</sequence>
<feature type="domain" description="VOC" evidence="1">
    <location>
        <begin position="2"/>
        <end position="115"/>
    </location>
</feature>
<accession>A0A840THR8</accession>
<dbReference type="InterPro" id="IPR037523">
    <property type="entry name" value="VOC_core"/>
</dbReference>
<reference evidence="2 3" key="1">
    <citation type="submission" date="2020-08" db="EMBL/GenBank/DDBJ databases">
        <title>Genomic Encyclopedia of Type Strains, Phase IV (KMG-IV): sequencing the most valuable type-strain genomes for metagenomic binning, comparative biology and taxonomic classification.</title>
        <authorList>
            <person name="Goeker M."/>
        </authorList>
    </citation>
    <scope>NUCLEOTIDE SEQUENCE [LARGE SCALE GENOMIC DNA]</scope>
    <source>
        <strain evidence="2 3">DSM 105074</strain>
    </source>
</reference>
<evidence type="ECO:0000259" key="1">
    <source>
        <dbReference type="PROSITE" id="PS51819"/>
    </source>
</evidence>
<dbReference type="InterPro" id="IPR029068">
    <property type="entry name" value="Glyas_Bleomycin-R_OHBP_Dase"/>
</dbReference>
<proteinExistence type="predicted"/>
<keyword evidence="2" id="KW-0560">Oxidoreductase</keyword>
<dbReference type="SUPFAM" id="SSF54593">
    <property type="entry name" value="Glyoxalase/Bleomycin resistance protein/Dihydroxybiphenyl dioxygenase"/>
    <property type="match status" value="1"/>
</dbReference>
<dbReference type="Proteomes" id="UP000557307">
    <property type="component" value="Unassembled WGS sequence"/>
</dbReference>
<evidence type="ECO:0000313" key="3">
    <source>
        <dbReference type="Proteomes" id="UP000557307"/>
    </source>
</evidence>
<organism evidence="2 3">
    <name type="scientific">Rhabdobacter roseus</name>
    <dbReference type="NCBI Taxonomy" id="1655419"/>
    <lineage>
        <taxon>Bacteria</taxon>
        <taxon>Pseudomonadati</taxon>
        <taxon>Bacteroidota</taxon>
        <taxon>Cytophagia</taxon>
        <taxon>Cytophagales</taxon>
        <taxon>Cytophagaceae</taxon>
        <taxon>Rhabdobacter</taxon>
    </lineage>
</organism>
<keyword evidence="2" id="KW-0456">Lyase</keyword>
<name>A0A840THR8_9BACT</name>
<protein>
    <submittedName>
        <fullName evidence="2">Catechol 2,3-dioxygenase-like lactoylglutathione lyase family enzyme</fullName>
    </submittedName>
</protein>
<keyword evidence="3" id="KW-1185">Reference proteome</keyword>
<dbReference type="PROSITE" id="PS51819">
    <property type="entry name" value="VOC"/>
    <property type="match status" value="1"/>
</dbReference>
<dbReference type="Pfam" id="PF00903">
    <property type="entry name" value="Glyoxalase"/>
    <property type="match status" value="1"/>
</dbReference>
<comment type="caution">
    <text evidence="2">The sequence shown here is derived from an EMBL/GenBank/DDBJ whole genome shotgun (WGS) entry which is preliminary data.</text>
</comment>
<dbReference type="GO" id="GO:0016829">
    <property type="term" value="F:lyase activity"/>
    <property type="evidence" value="ECO:0007669"/>
    <property type="project" value="UniProtKB-KW"/>
</dbReference>
<dbReference type="GO" id="GO:0051213">
    <property type="term" value="F:dioxygenase activity"/>
    <property type="evidence" value="ECO:0007669"/>
    <property type="project" value="UniProtKB-KW"/>
</dbReference>
<dbReference type="Gene3D" id="3.10.180.10">
    <property type="entry name" value="2,3-Dihydroxybiphenyl 1,2-Dioxygenase, domain 1"/>
    <property type="match status" value="1"/>
</dbReference>
<keyword evidence="2" id="KW-0223">Dioxygenase</keyword>
<dbReference type="RefSeq" id="WP_184170725.1">
    <property type="nucleotide sequence ID" value="NZ_JACHGF010000001.1"/>
</dbReference>
<evidence type="ECO:0000313" key="2">
    <source>
        <dbReference type="EMBL" id="MBB5282495.1"/>
    </source>
</evidence>
<gene>
    <name evidence="2" type="ORF">HNQ92_000616</name>
</gene>